<comment type="caution">
    <text evidence="3">The sequence shown here is derived from an EMBL/GenBank/DDBJ whole genome shotgun (WGS) entry which is preliminary data.</text>
</comment>
<dbReference type="GO" id="GO:0016020">
    <property type="term" value="C:membrane"/>
    <property type="evidence" value="ECO:0007669"/>
    <property type="project" value="TreeGrafter"/>
</dbReference>
<dbReference type="InterPro" id="IPR036770">
    <property type="entry name" value="Ankyrin_rpt-contain_sf"/>
</dbReference>
<gene>
    <name evidence="3" type="ORF">CTI12_AA237480</name>
</gene>
<protein>
    <submittedName>
        <fullName evidence="3">Ankyrin repeat-containing domain, PGG domain, Gag-polypeptide of LTR copia-type</fullName>
    </submittedName>
</protein>
<organism evidence="3 4">
    <name type="scientific">Artemisia annua</name>
    <name type="common">Sweet wormwood</name>
    <dbReference type="NCBI Taxonomy" id="35608"/>
    <lineage>
        <taxon>Eukaryota</taxon>
        <taxon>Viridiplantae</taxon>
        <taxon>Streptophyta</taxon>
        <taxon>Embryophyta</taxon>
        <taxon>Tracheophyta</taxon>
        <taxon>Spermatophyta</taxon>
        <taxon>Magnoliopsida</taxon>
        <taxon>eudicotyledons</taxon>
        <taxon>Gunneridae</taxon>
        <taxon>Pentapetalae</taxon>
        <taxon>asterids</taxon>
        <taxon>campanulids</taxon>
        <taxon>Asterales</taxon>
        <taxon>Asteraceae</taxon>
        <taxon>Asteroideae</taxon>
        <taxon>Anthemideae</taxon>
        <taxon>Artemisiinae</taxon>
        <taxon>Artemisia</taxon>
    </lineage>
</organism>
<feature type="transmembrane region" description="Helical" evidence="1">
    <location>
        <begin position="605"/>
        <end position="626"/>
    </location>
</feature>
<dbReference type="AlphaFoldDB" id="A0A2U1NRQ1"/>
<keyword evidence="4" id="KW-1185">Reference proteome</keyword>
<reference evidence="3 4" key="1">
    <citation type="journal article" date="2018" name="Mol. Plant">
        <title>The genome of Artemisia annua provides insight into the evolution of Asteraceae family and artemisinin biosynthesis.</title>
        <authorList>
            <person name="Shen Q."/>
            <person name="Zhang L."/>
            <person name="Liao Z."/>
            <person name="Wang S."/>
            <person name="Yan T."/>
            <person name="Shi P."/>
            <person name="Liu M."/>
            <person name="Fu X."/>
            <person name="Pan Q."/>
            <person name="Wang Y."/>
            <person name="Lv Z."/>
            <person name="Lu X."/>
            <person name="Zhang F."/>
            <person name="Jiang W."/>
            <person name="Ma Y."/>
            <person name="Chen M."/>
            <person name="Hao X."/>
            <person name="Li L."/>
            <person name="Tang Y."/>
            <person name="Lv G."/>
            <person name="Zhou Y."/>
            <person name="Sun X."/>
            <person name="Brodelius P.E."/>
            <person name="Rose J.K.C."/>
            <person name="Tang K."/>
        </authorList>
    </citation>
    <scope>NUCLEOTIDE SEQUENCE [LARGE SCALE GENOMIC DNA]</scope>
    <source>
        <strain evidence="4">cv. Huhao1</strain>
        <tissue evidence="3">Leaf</tissue>
    </source>
</reference>
<evidence type="ECO:0000256" key="1">
    <source>
        <dbReference type="SAM" id="Phobius"/>
    </source>
</evidence>
<dbReference type="Gene3D" id="1.25.40.20">
    <property type="entry name" value="Ankyrin repeat-containing domain"/>
    <property type="match status" value="1"/>
</dbReference>
<keyword evidence="1" id="KW-0472">Membrane</keyword>
<dbReference type="SUPFAM" id="SSF48403">
    <property type="entry name" value="Ankyrin repeat"/>
    <property type="match status" value="1"/>
</dbReference>
<evidence type="ECO:0000259" key="2">
    <source>
        <dbReference type="Pfam" id="PF13962"/>
    </source>
</evidence>
<feature type="transmembrane region" description="Helical" evidence="1">
    <location>
        <begin position="567"/>
        <end position="585"/>
    </location>
</feature>
<feature type="domain" description="PGG" evidence="2">
    <location>
        <begin position="557"/>
        <end position="670"/>
    </location>
</feature>
<feature type="transmembrane region" description="Helical" evidence="1">
    <location>
        <begin position="678"/>
        <end position="703"/>
    </location>
</feature>
<evidence type="ECO:0000313" key="3">
    <source>
        <dbReference type="EMBL" id="PWA76196.1"/>
    </source>
</evidence>
<dbReference type="STRING" id="35608.A0A2U1NRQ1"/>
<dbReference type="PANTHER" id="PTHR24177">
    <property type="entry name" value="CASKIN"/>
    <property type="match status" value="1"/>
</dbReference>
<proteinExistence type="predicted"/>
<keyword evidence="1" id="KW-1133">Transmembrane helix</keyword>
<accession>A0A2U1NRQ1</accession>
<sequence>MANRITSSSSTTVTERSLQYPYPCYVRASDFLSIKLSGATNYGPWQEQMVCLMESNEMMGFINGRFRKPQETGGNYWKWKRSDTLVRGWIFGSLCEDVMTTVMGHTTTKDVWIKLRTTYGTRTPMVEHTTSNKGWKEHLPLHGAILNGKWDKAREIFKNDRQALTVKINDDDDSPLHVAISTCKNIHFVENLLNEIDPELLPTIVTNKNKTKLLPIHRAIFGSHGNTFKYLLEVTRKYIELSKIEGHDSPFVGENAALLITSIINAGYFDIAYGLIYEFPSMAREKKGNNIPLKAIAGKLDAYFSGRQYNFYQKYVYNNVPIQNDNYLEHPHEKHDIENQLPDNAKSTAKDRRSCFHSVMVPGYNKFWEMALLNVPHIRQLQAEKERHNKALKVLKYICKEVREIDDDNVIREHYTEALLMALDHDNSEAIEEIIRSFPQAIWTKHHEYHLTQLAVLNRCKNVYNYLVHGDVADKHVHKVWSDKDGNNLLHLARQLAPIDKLNLISGAALQMQRELQWFEEVKKFALPRNSKTRNKNLETPMMVFRREHKELRKEGEEWMKKTADSYTITAALIITIVFAAAITVPGGNDNNSGKAIYARKTSFIIFAISDAISLFTSTTSLLLFLSILTARYREEDFLKRLPKRLILGLAMLFLSVTSMMVAFSATLYLMFGQGHAWILIPIATFTCLPIASFVTLQLPLLVDLISSTYGQGIFPKHKDIGTK</sequence>
<name>A0A2U1NRQ1_ARTAN</name>
<dbReference type="Pfam" id="PF13962">
    <property type="entry name" value="PGG"/>
    <property type="match status" value="1"/>
</dbReference>
<dbReference type="PANTHER" id="PTHR24177:SF467">
    <property type="entry name" value="PGG DOMAIN, RETROTRANSPOSON COPIA-LIKE PROTEIN"/>
    <property type="match status" value="1"/>
</dbReference>
<feature type="transmembrane region" description="Helical" evidence="1">
    <location>
        <begin position="256"/>
        <end position="277"/>
    </location>
</feature>
<dbReference type="Pfam" id="PF14223">
    <property type="entry name" value="Retrotran_gag_2"/>
    <property type="match status" value="1"/>
</dbReference>
<keyword evidence="1" id="KW-0812">Transmembrane</keyword>
<evidence type="ECO:0000313" key="4">
    <source>
        <dbReference type="Proteomes" id="UP000245207"/>
    </source>
</evidence>
<dbReference type="OrthoDB" id="1925304at2759"/>
<feature type="transmembrane region" description="Helical" evidence="1">
    <location>
        <begin position="646"/>
        <end position="672"/>
    </location>
</feature>
<dbReference type="EMBL" id="PKPP01002302">
    <property type="protein sequence ID" value="PWA76196.1"/>
    <property type="molecule type" value="Genomic_DNA"/>
</dbReference>
<dbReference type="InterPro" id="IPR026961">
    <property type="entry name" value="PGG_dom"/>
</dbReference>
<dbReference type="Proteomes" id="UP000245207">
    <property type="component" value="Unassembled WGS sequence"/>
</dbReference>